<keyword evidence="10 16" id="KW-0408">Iron</keyword>
<evidence type="ECO:0000256" key="4">
    <source>
        <dbReference type="ARBA" id="ARBA00022617"/>
    </source>
</evidence>
<name>A0A7W9BRD2_9SPHN</name>
<protein>
    <recommendedName>
        <fullName evidence="14">Cytochrome aa3 subunit 2</fullName>
    </recommendedName>
</protein>
<dbReference type="InterPro" id="IPR014222">
    <property type="entry name" value="Cyt_c_oxidase_su2"/>
</dbReference>
<evidence type="ECO:0000259" key="19">
    <source>
        <dbReference type="PROSITE" id="PS50857"/>
    </source>
</evidence>
<feature type="transmembrane region" description="Helical" evidence="18">
    <location>
        <begin position="88"/>
        <end position="112"/>
    </location>
</feature>
<dbReference type="InterPro" id="IPR036909">
    <property type="entry name" value="Cyt_c-like_dom_sf"/>
</dbReference>
<evidence type="ECO:0000256" key="8">
    <source>
        <dbReference type="ARBA" id="ARBA00022982"/>
    </source>
</evidence>
<dbReference type="Pfam" id="PF00116">
    <property type="entry name" value="COX2"/>
    <property type="match status" value="1"/>
</dbReference>
<dbReference type="EMBL" id="JACIJR010000002">
    <property type="protein sequence ID" value="MBB5728729.1"/>
    <property type="molecule type" value="Genomic_DNA"/>
</dbReference>
<evidence type="ECO:0000313" key="21">
    <source>
        <dbReference type="EMBL" id="MBB5728729.1"/>
    </source>
</evidence>
<keyword evidence="22" id="KW-1185">Reference proteome</keyword>
<keyword evidence="7 16" id="KW-0479">Metal-binding</keyword>
<evidence type="ECO:0000256" key="17">
    <source>
        <dbReference type="SAM" id="MobiDB-lite"/>
    </source>
</evidence>
<dbReference type="InterPro" id="IPR008972">
    <property type="entry name" value="Cupredoxin"/>
</dbReference>
<comment type="catalytic activity">
    <reaction evidence="15">
        <text>4 Fe(II)-[cytochrome c] + O2 + 8 H(+)(in) = 4 Fe(III)-[cytochrome c] + 2 H2O + 4 H(+)(out)</text>
        <dbReference type="Rhea" id="RHEA:11436"/>
        <dbReference type="Rhea" id="RHEA-COMP:10350"/>
        <dbReference type="Rhea" id="RHEA-COMP:14399"/>
        <dbReference type="ChEBI" id="CHEBI:15377"/>
        <dbReference type="ChEBI" id="CHEBI:15378"/>
        <dbReference type="ChEBI" id="CHEBI:15379"/>
        <dbReference type="ChEBI" id="CHEBI:29033"/>
        <dbReference type="ChEBI" id="CHEBI:29034"/>
        <dbReference type="EC" id="7.1.1.9"/>
    </reaction>
</comment>
<dbReference type="AlphaFoldDB" id="A0A7W9BRD2"/>
<dbReference type="GO" id="GO:0016491">
    <property type="term" value="F:oxidoreductase activity"/>
    <property type="evidence" value="ECO:0007669"/>
    <property type="project" value="InterPro"/>
</dbReference>
<dbReference type="Proteomes" id="UP000546701">
    <property type="component" value="Unassembled WGS sequence"/>
</dbReference>
<dbReference type="GO" id="GO:0005507">
    <property type="term" value="F:copper ion binding"/>
    <property type="evidence" value="ECO:0007669"/>
    <property type="project" value="InterPro"/>
</dbReference>
<reference evidence="21 22" key="1">
    <citation type="submission" date="2020-08" db="EMBL/GenBank/DDBJ databases">
        <title>Genomic Encyclopedia of Type Strains, Phase IV (KMG-IV): sequencing the most valuable type-strain genomes for metagenomic binning, comparative biology and taxonomic classification.</title>
        <authorList>
            <person name="Goeker M."/>
        </authorList>
    </citation>
    <scope>NUCLEOTIDE SEQUENCE [LARGE SCALE GENOMIC DNA]</scope>
    <source>
        <strain evidence="21 22">DSM 103336</strain>
    </source>
</reference>
<accession>A0A7W9BRD2</accession>
<evidence type="ECO:0000256" key="5">
    <source>
        <dbReference type="ARBA" id="ARBA00022660"/>
    </source>
</evidence>
<sequence>MTSDECARRTGGPNLERTLRLAALPVTLLLSGCAGVQSAMSPFGVEAAATARLTWVMVAGAVLISVAVAALVVRAVRAPEGSLSHSGGMSLILWAGAIGPTIILFGLLITALPMMRQLPVAPNDLTIAVGGEQFWWRVQYRPTGAPPVEDANLVRVPVGRTVRILLTSPDVIHSFWVPGLAGKVDMIPGRTNTLVVRATKAGTYRGQCTEFCGLAHAKMAFDVVAMEPRAFDAWLVQARTPTRLSSPAQAGALTPPLHPGPGLRRGTEGAAPSGQALYTSYGCAGCHAIRGAGGRIGPDLTLLPQRRSLAAATLPLNPATLAAFIRNPQSVKAGVLMPRFAEMSDAEARAIAAYLLEPK</sequence>
<dbReference type="CDD" id="cd04213">
    <property type="entry name" value="CuRO_CcO_Caa3_II"/>
    <property type="match status" value="1"/>
</dbReference>
<evidence type="ECO:0000256" key="9">
    <source>
        <dbReference type="ARBA" id="ARBA00022989"/>
    </source>
</evidence>
<comment type="caution">
    <text evidence="21">The sequence shown here is derived from an EMBL/GenBank/DDBJ whole genome shotgun (WGS) entry which is preliminary data.</text>
</comment>
<dbReference type="InterPro" id="IPR034236">
    <property type="entry name" value="CuRO_CcO_Caa3_II"/>
</dbReference>
<keyword evidence="9 18" id="KW-1133">Transmembrane helix</keyword>
<keyword evidence="3" id="KW-0813">Transport</keyword>
<dbReference type="Pfam" id="PF00034">
    <property type="entry name" value="Cytochrom_C"/>
    <property type="match status" value="1"/>
</dbReference>
<dbReference type="RefSeq" id="WP_157177431.1">
    <property type="nucleotide sequence ID" value="NZ_BMJP01000001.1"/>
</dbReference>
<evidence type="ECO:0000256" key="6">
    <source>
        <dbReference type="ARBA" id="ARBA00022692"/>
    </source>
</evidence>
<keyword evidence="4 16" id="KW-0349">Heme</keyword>
<evidence type="ECO:0000256" key="16">
    <source>
        <dbReference type="PROSITE-ProRule" id="PRU00433"/>
    </source>
</evidence>
<evidence type="ECO:0000256" key="2">
    <source>
        <dbReference type="ARBA" id="ARBA00007866"/>
    </source>
</evidence>
<evidence type="ECO:0000256" key="14">
    <source>
        <dbReference type="ARBA" id="ARBA00031399"/>
    </source>
</evidence>
<dbReference type="InterPro" id="IPR009056">
    <property type="entry name" value="Cyt_c-like_dom"/>
</dbReference>
<dbReference type="GO" id="GO:0020037">
    <property type="term" value="F:heme binding"/>
    <property type="evidence" value="ECO:0007669"/>
    <property type="project" value="InterPro"/>
</dbReference>
<organism evidence="21 22">
    <name type="scientific">Sphingomonas prati</name>
    <dbReference type="NCBI Taxonomy" id="1843237"/>
    <lineage>
        <taxon>Bacteria</taxon>
        <taxon>Pseudomonadati</taxon>
        <taxon>Pseudomonadota</taxon>
        <taxon>Alphaproteobacteria</taxon>
        <taxon>Sphingomonadales</taxon>
        <taxon>Sphingomonadaceae</taxon>
        <taxon>Sphingomonas</taxon>
    </lineage>
</organism>
<proteinExistence type="inferred from homology"/>
<evidence type="ECO:0000256" key="7">
    <source>
        <dbReference type="ARBA" id="ARBA00022723"/>
    </source>
</evidence>
<evidence type="ECO:0000256" key="18">
    <source>
        <dbReference type="SAM" id="Phobius"/>
    </source>
</evidence>
<dbReference type="PROSITE" id="PS00078">
    <property type="entry name" value="COX2"/>
    <property type="match status" value="1"/>
</dbReference>
<evidence type="ECO:0000256" key="1">
    <source>
        <dbReference type="ARBA" id="ARBA00004141"/>
    </source>
</evidence>
<feature type="region of interest" description="Disordered" evidence="17">
    <location>
        <begin position="246"/>
        <end position="271"/>
    </location>
</feature>
<comment type="subcellular location">
    <subcellularLocation>
        <location evidence="1">Membrane</location>
        <topology evidence="1">Multi-pass membrane protein</topology>
    </subcellularLocation>
</comment>
<keyword evidence="5" id="KW-0679">Respiratory chain</keyword>
<comment type="similarity">
    <text evidence="2">Belongs to the cytochrome c oxidase subunit 2 family.</text>
</comment>
<keyword evidence="11" id="KW-0186">Copper</keyword>
<feature type="domain" description="Cytochrome c" evidence="20">
    <location>
        <begin position="269"/>
        <end position="359"/>
    </location>
</feature>
<feature type="domain" description="Cytochrome oxidase subunit II copper A binding" evidence="19">
    <location>
        <begin position="122"/>
        <end position="237"/>
    </location>
</feature>
<evidence type="ECO:0000256" key="15">
    <source>
        <dbReference type="ARBA" id="ARBA00047816"/>
    </source>
</evidence>
<dbReference type="InterPro" id="IPR002429">
    <property type="entry name" value="CcO_II-like_C"/>
</dbReference>
<dbReference type="SUPFAM" id="SSF49503">
    <property type="entry name" value="Cupredoxins"/>
    <property type="match status" value="1"/>
</dbReference>
<feature type="transmembrane region" description="Helical" evidence="18">
    <location>
        <begin position="21"/>
        <end position="40"/>
    </location>
</feature>
<dbReference type="PROSITE" id="PS50857">
    <property type="entry name" value="COX2_CUA"/>
    <property type="match status" value="1"/>
</dbReference>
<dbReference type="GO" id="GO:0042773">
    <property type="term" value="P:ATP synthesis coupled electron transport"/>
    <property type="evidence" value="ECO:0007669"/>
    <property type="project" value="TreeGrafter"/>
</dbReference>
<comment type="function">
    <text evidence="13">Subunits I and II form the functional core of the enzyme complex. Electrons originating in cytochrome c are transferred via heme a and Cu(A) to the binuclear center formed by heme a3 and Cu(B).</text>
</comment>
<dbReference type="NCBIfam" id="TIGR02866">
    <property type="entry name" value="CoxB"/>
    <property type="match status" value="1"/>
</dbReference>
<keyword evidence="12 18" id="KW-0472">Membrane</keyword>
<dbReference type="Gene3D" id="2.60.40.420">
    <property type="entry name" value="Cupredoxins - blue copper proteins"/>
    <property type="match status" value="1"/>
</dbReference>
<evidence type="ECO:0000256" key="12">
    <source>
        <dbReference type="ARBA" id="ARBA00023136"/>
    </source>
</evidence>
<dbReference type="PROSITE" id="PS51007">
    <property type="entry name" value="CYTC"/>
    <property type="match status" value="1"/>
</dbReference>
<keyword evidence="6 18" id="KW-0812">Transmembrane</keyword>
<dbReference type="PANTHER" id="PTHR22888">
    <property type="entry name" value="CYTOCHROME C OXIDASE, SUBUNIT II"/>
    <property type="match status" value="1"/>
</dbReference>
<dbReference type="SUPFAM" id="SSF46626">
    <property type="entry name" value="Cytochrome c"/>
    <property type="match status" value="1"/>
</dbReference>
<dbReference type="InterPro" id="IPR045187">
    <property type="entry name" value="CcO_II"/>
</dbReference>
<feature type="transmembrane region" description="Helical" evidence="18">
    <location>
        <begin position="52"/>
        <end position="76"/>
    </location>
</feature>
<dbReference type="PANTHER" id="PTHR22888:SF9">
    <property type="entry name" value="CYTOCHROME C OXIDASE SUBUNIT 2"/>
    <property type="match status" value="1"/>
</dbReference>
<dbReference type="GO" id="GO:0004129">
    <property type="term" value="F:cytochrome-c oxidase activity"/>
    <property type="evidence" value="ECO:0007669"/>
    <property type="project" value="UniProtKB-EC"/>
</dbReference>
<evidence type="ECO:0000256" key="13">
    <source>
        <dbReference type="ARBA" id="ARBA00024688"/>
    </source>
</evidence>
<evidence type="ECO:0000256" key="10">
    <source>
        <dbReference type="ARBA" id="ARBA00023004"/>
    </source>
</evidence>
<dbReference type="OrthoDB" id="9781261at2"/>
<feature type="compositionally biased region" description="Low complexity" evidence="17">
    <location>
        <begin position="250"/>
        <end position="264"/>
    </location>
</feature>
<evidence type="ECO:0000256" key="11">
    <source>
        <dbReference type="ARBA" id="ARBA00023008"/>
    </source>
</evidence>
<evidence type="ECO:0000259" key="20">
    <source>
        <dbReference type="PROSITE" id="PS51007"/>
    </source>
</evidence>
<evidence type="ECO:0000256" key="3">
    <source>
        <dbReference type="ARBA" id="ARBA00022448"/>
    </source>
</evidence>
<dbReference type="GO" id="GO:0016020">
    <property type="term" value="C:membrane"/>
    <property type="evidence" value="ECO:0007669"/>
    <property type="project" value="UniProtKB-SubCell"/>
</dbReference>
<evidence type="ECO:0000313" key="22">
    <source>
        <dbReference type="Proteomes" id="UP000546701"/>
    </source>
</evidence>
<gene>
    <name evidence="21" type="ORF">FHS99_001199</name>
</gene>
<keyword evidence="8" id="KW-0249">Electron transport</keyword>
<dbReference type="InterPro" id="IPR001505">
    <property type="entry name" value="Copper_CuA"/>
</dbReference>